<keyword evidence="3" id="KW-0540">Nuclease</keyword>
<feature type="domain" description="HNH nuclease" evidence="2">
    <location>
        <begin position="55"/>
        <end position="97"/>
    </location>
</feature>
<dbReference type="InterPro" id="IPR044925">
    <property type="entry name" value="His-Me_finger_sf"/>
</dbReference>
<sequence>MELWLPVKGYEGRYSVSNRGVVVSHLTGKQLTQSCNTFGYKQVSLHKDGKQVSKTVHRLVAEVFIPNHNSLPFVNHKDEDKTNNDVSNLEWCTCQYNTEYSCAKEFTFISPEGKVVDVFNLSSFCKANKLDKAAMQKVSAGLRKSHKGWKSTT</sequence>
<dbReference type="Pfam" id="PF07463">
    <property type="entry name" value="NUMOD4"/>
    <property type="match status" value="1"/>
</dbReference>
<gene>
    <name evidence="3" type="ORF">BP12B_30</name>
</gene>
<dbReference type="GO" id="GO:0016788">
    <property type="term" value="F:hydrolase activity, acting on ester bonds"/>
    <property type="evidence" value="ECO:0007669"/>
    <property type="project" value="InterPro"/>
</dbReference>
<protein>
    <submittedName>
        <fullName evidence="3">HNH homing endonuclease</fullName>
    </submittedName>
</protein>
<evidence type="ECO:0000313" key="4">
    <source>
        <dbReference type="Proteomes" id="UP000201272"/>
    </source>
</evidence>
<evidence type="ECO:0000259" key="1">
    <source>
        <dbReference type="Pfam" id="PF07463"/>
    </source>
</evidence>
<keyword evidence="3" id="KW-0378">Hydrolase</keyword>
<dbReference type="GO" id="GO:0004519">
    <property type="term" value="F:endonuclease activity"/>
    <property type="evidence" value="ECO:0007669"/>
    <property type="project" value="UniProtKB-KW"/>
</dbReference>
<dbReference type="InterPro" id="IPR010902">
    <property type="entry name" value="NUMOD4"/>
</dbReference>
<dbReference type="OrthoDB" id="21336at10239"/>
<dbReference type="Gene3D" id="3.90.75.20">
    <property type="match status" value="1"/>
</dbReference>
<dbReference type="SUPFAM" id="SSF54060">
    <property type="entry name" value="His-Me finger endonucleases"/>
    <property type="match status" value="1"/>
</dbReference>
<accession>A0A140XFT6</accession>
<dbReference type="KEGG" id="vg:29123368"/>
<keyword evidence="4" id="KW-1185">Reference proteome</keyword>
<evidence type="ECO:0000313" key="3">
    <source>
        <dbReference type="EMBL" id="AIT13706.1"/>
    </source>
</evidence>
<name>A0A140XFT6_9CAUD</name>
<keyword evidence="3" id="KW-0255">Endonuclease</keyword>
<dbReference type="InterPro" id="IPR003615">
    <property type="entry name" value="HNH_nuc"/>
</dbReference>
<dbReference type="Pfam" id="PF13392">
    <property type="entry name" value="HNH_3"/>
    <property type="match status" value="1"/>
</dbReference>
<proteinExistence type="predicted"/>
<dbReference type="EMBL" id="KM366097">
    <property type="protein sequence ID" value="AIT13706.1"/>
    <property type="molecule type" value="Genomic_DNA"/>
</dbReference>
<reference evidence="4" key="1">
    <citation type="submission" date="2014-08" db="EMBL/GenBank/DDBJ databases">
        <authorList>
            <person name="Mandeville R."/>
        </authorList>
    </citation>
    <scope>NUCLEOTIDE SEQUENCE [LARGE SCALE GENOMIC DNA]</scope>
</reference>
<dbReference type="Proteomes" id="UP000201272">
    <property type="component" value="Segment"/>
</dbReference>
<organism evidence="3 4">
    <name type="scientific">Salmonella phage BP12B</name>
    <dbReference type="NCBI Taxonomy" id="1543201"/>
    <lineage>
        <taxon>Viruses</taxon>
        <taxon>Duplodnaviria</taxon>
        <taxon>Heunggongvirae</taxon>
        <taxon>Uroviricota</taxon>
        <taxon>Caudoviricetes</taxon>
        <taxon>Autographivirales</taxon>
        <taxon>Autosignataviridae</taxon>
        <taxon>Molineuxvirinae</taxon>
        <taxon>Zindervirus</taxon>
        <taxon>Zindervirus BP12B</taxon>
    </lineage>
</organism>
<dbReference type="RefSeq" id="YP_009304451.1">
    <property type="nucleotide sequence ID" value="NC_031271.1"/>
</dbReference>
<dbReference type="GeneID" id="29123368"/>
<evidence type="ECO:0000259" key="2">
    <source>
        <dbReference type="Pfam" id="PF13392"/>
    </source>
</evidence>
<feature type="domain" description="NUMOD4" evidence="1">
    <location>
        <begin position="2"/>
        <end position="46"/>
    </location>
</feature>